<dbReference type="PANTHER" id="PTHR23320">
    <property type="entry name" value="MEMBRANE-SPANNING 4-DOMAINS SUBFAMILY A MS4A -RELATED"/>
    <property type="match status" value="1"/>
</dbReference>
<gene>
    <name evidence="8" type="ORF">GDO54_003789</name>
</gene>
<dbReference type="AlphaFoldDB" id="A0AAV2ZQK6"/>
<evidence type="ECO:0000313" key="8">
    <source>
        <dbReference type="EMBL" id="DBA16393.1"/>
    </source>
</evidence>
<protein>
    <recommendedName>
        <fullName evidence="10">Membrane-spanning 4-domains subfamily A member 4A-like</fullName>
    </recommendedName>
</protein>
<evidence type="ECO:0008006" key="10">
    <source>
        <dbReference type="Google" id="ProtNLM"/>
    </source>
</evidence>
<evidence type="ECO:0000256" key="4">
    <source>
        <dbReference type="ARBA" id="ARBA00022989"/>
    </source>
</evidence>
<evidence type="ECO:0000256" key="1">
    <source>
        <dbReference type="ARBA" id="ARBA00004141"/>
    </source>
</evidence>
<keyword evidence="9" id="KW-1185">Reference proteome</keyword>
<evidence type="ECO:0000256" key="7">
    <source>
        <dbReference type="SAM" id="Phobius"/>
    </source>
</evidence>
<keyword evidence="4 7" id="KW-1133">Transmembrane helix</keyword>
<dbReference type="PANTHER" id="PTHR23320:SF128">
    <property type="entry name" value="MEMBRANE-SPANNING 4-DOMAINS SUBFAMILY A MEMBER 4A"/>
    <property type="match status" value="1"/>
</dbReference>
<dbReference type="Proteomes" id="UP001181693">
    <property type="component" value="Unassembled WGS sequence"/>
</dbReference>
<feature type="transmembrane region" description="Helical" evidence="7">
    <location>
        <begin position="122"/>
        <end position="145"/>
    </location>
</feature>
<proteinExistence type="inferred from homology"/>
<accession>A0AAV2ZQK6</accession>
<feature type="transmembrane region" description="Helical" evidence="7">
    <location>
        <begin position="53"/>
        <end position="74"/>
    </location>
</feature>
<sequence length="247" mass="26813">MSTINPNDENFVTILQAGQHSIQAKTIEGQPVPEHLANVPKPILTFYRGQPQALGATQIFVGVLSLLLGISLTAACTYDCHSLLLVIYSGVMFWSGISYIICGSLSVAASANPTIGKVISSLILNIISSLFGVAAIFLFGFNYIFLGSGDLFCVTYEWNSKCEGYFHLNVLVGGVVTMQLLFVFLMFCISMSTSVFACKTLCRNSFQGESVVIYQTIPVPTDPNTTKDFPSVPESYDATLMPQEGDR</sequence>
<evidence type="ECO:0000256" key="6">
    <source>
        <dbReference type="SAM" id="MobiDB-lite"/>
    </source>
</evidence>
<feature type="transmembrane region" description="Helical" evidence="7">
    <location>
        <begin position="86"/>
        <end position="110"/>
    </location>
</feature>
<organism evidence="8 9">
    <name type="scientific">Pyxicephalus adspersus</name>
    <name type="common">African bullfrog</name>
    <dbReference type="NCBI Taxonomy" id="30357"/>
    <lineage>
        <taxon>Eukaryota</taxon>
        <taxon>Metazoa</taxon>
        <taxon>Chordata</taxon>
        <taxon>Craniata</taxon>
        <taxon>Vertebrata</taxon>
        <taxon>Euteleostomi</taxon>
        <taxon>Amphibia</taxon>
        <taxon>Batrachia</taxon>
        <taxon>Anura</taxon>
        <taxon>Neobatrachia</taxon>
        <taxon>Ranoidea</taxon>
        <taxon>Pyxicephalidae</taxon>
        <taxon>Pyxicephalinae</taxon>
        <taxon>Pyxicephalus</taxon>
    </lineage>
</organism>
<evidence type="ECO:0000256" key="2">
    <source>
        <dbReference type="ARBA" id="ARBA00009565"/>
    </source>
</evidence>
<comment type="subcellular location">
    <subcellularLocation>
        <location evidence="1">Membrane</location>
        <topology evidence="1">Multi-pass membrane protein</topology>
    </subcellularLocation>
</comment>
<dbReference type="EMBL" id="DYDO01000011">
    <property type="protein sequence ID" value="DBA16393.1"/>
    <property type="molecule type" value="Genomic_DNA"/>
</dbReference>
<dbReference type="GO" id="GO:0016020">
    <property type="term" value="C:membrane"/>
    <property type="evidence" value="ECO:0007669"/>
    <property type="project" value="UniProtKB-SubCell"/>
</dbReference>
<keyword evidence="5 7" id="KW-0472">Membrane</keyword>
<dbReference type="InterPro" id="IPR007237">
    <property type="entry name" value="CD20-like"/>
</dbReference>
<reference evidence="8" key="1">
    <citation type="thesis" date="2020" institute="ProQuest LLC" country="789 East Eisenhower Parkway, Ann Arbor, MI, USA">
        <title>Comparative Genomics and Chromosome Evolution.</title>
        <authorList>
            <person name="Mudd A.B."/>
        </authorList>
    </citation>
    <scope>NUCLEOTIDE SEQUENCE</scope>
    <source>
        <strain evidence="8">1538</strain>
        <tissue evidence="8">Blood</tissue>
    </source>
</reference>
<evidence type="ECO:0000256" key="3">
    <source>
        <dbReference type="ARBA" id="ARBA00022692"/>
    </source>
</evidence>
<name>A0AAV2ZQK6_PYXAD</name>
<comment type="similarity">
    <text evidence="2">Belongs to the MS4A family.</text>
</comment>
<dbReference type="InterPro" id="IPR030417">
    <property type="entry name" value="MS4A"/>
</dbReference>
<comment type="caution">
    <text evidence="8">The sequence shown here is derived from an EMBL/GenBank/DDBJ whole genome shotgun (WGS) entry which is preliminary data.</text>
</comment>
<evidence type="ECO:0000313" key="9">
    <source>
        <dbReference type="Proteomes" id="UP001181693"/>
    </source>
</evidence>
<dbReference type="Pfam" id="PF04103">
    <property type="entry name" value="CD20"/>
    <property type="match status" value="1"/>
</dbReference>
<feature type="region of interest" description="Disordered" evidence="6">
    <location>
        <begin position="224"/>
        <end position="247"/>
    </location>
</feature>
<feature type="transmembrane region" description="Helical" evidence="7">
    <location>
        <begin position="165"/>
        <end position="189"/>
    </location>
</feature>
<evidence type="ECO:0000256" key="5">
    <source>
        <dbReference type="ARBA" id="ARBA00023136"/>
    </source>
</evidence>
<keyword evidence="3 7" id="KW-0812">Transmembrane</keyword>